<dbReference type="AlphaFoldDB" id="A0A8I6RBE7"/>
<feature type="signal peptide" evidence="8">
    <location>
        <begin position="1"/>
        <end position="19"/>
    </location>
</feature>
<name>A0A8I6RBE7_CIMLE</name>
<dbReference type="GO" id="GO:0045823">
    <property type="term" value="P:positive regulation of heart contraction"/>
    <property type="evidence" value="ECO:0007669"/>
    <property type="project" value="InterPro"/>
</dbReference>
<dbReference type="GO" id="GO:0007218">
    <property type="term" value="P:neuropeptide signaling pathway"/>
    <property type="evidence" value="ECO:0007669"/>
    <property type="project" value="UniProtKB-KW"/>
</dbReference>
<keyword evidence="4" id="KW-0964">Secreted</keyword>
<keyword evidence="10" id="KW-1185">Reference proteome</keyword>
<keyword evidence="5 8" id="KW-0732">Signal</keyword>
<comment type="subcellular location">
    <subcellularLocation>
        <location evidence="1">Secreted</location>
    </subcellularLocation>
</comment>
<comment type="similarity">
    <text evidence="2">Belongs to the corazonin family.</text>
</comment>
<dbReference type="GO" id="GO:0071858">
    <property type="term" value="F:corazonin receptor binding"/>
    <property type="evidence" value="ECO:0007669"/>
    <property type="project" value="InterPro"/>
</dbReference>
<gene>
    <name evidence="9" type="primary">106662112</name>
</gene>
<dbReference type="Pfam" id="PF17308">
    <property type="entry name" value="Corazonin"/>
    <property type="match status" value="1"/>
</dbReference>
<reference evidence="9" key="1">
    <citation type="submission" date="2022-01" db="UniProtKB">
        <authorList>
            <consortium name="EnsemblMetazoa"/>
        </authorList>
    </citation>
    <scope>IDENTIFICATION</scope>
</reference>
<dbReference type="EnsemblMetazoa" id="XM_014385921.1">
    <property type="protein sequence ID" value="XP_014241407.1"/>
    <property type="gene ID" value="LOC106662112"/>
</dbReference>
<evidence type="ECO:0000313" key="10">
    <source>
        <dbReference type="Proteomes" id="UP000494040"/>
    </source>
</evidence>
<evidence type="ECO:0000256" key="7">
    <source>
        <dbReference type="ARBA" id="ARBA00023320"/>
    </source>
</evidence>
<keyword evidence="7" id="KW-0527">Neuropeptide</keyword>
<evidence type="ECO:0000256" key="6">
    <source>
        <dbReference type="ARBA" id="ARBA00022815"/>
    </source>
</evidence>
<accession>A0A8I6RBE7</accession>
<feature type="chain" id="PRO_5035194006" description="Pro-corazonin" evidence="8">
    <location>
        <begin position="20"/>
        <end position="88"/>
    </location>
</feature>
<organism evidence="9 10">
    <name type="scientific">Cimex lectularius</name>
    <name type="common">Bed bug</name>
    <name type="synonym">Acanthia lectularia</name>
    <dbReference type="NCBI Taxonomy" id="79782"/>
    <lineage>
        <taxon>Eukaryota</taxon>
        <taxon>Metazoa</taxon>
        <taxon>Ecdysozoa</taxon>
        <taxon>Arthropoda</taxon>
        <taxon>Hexapoda</taxon>
        <taxon>Insecta</taxon>
        <taxon>Pterygota</taxon>
        <taxon>Neoptera</taxon>
        <taxon>Paraneoptera</taxon>
        <taxon>Hemiptera</taxon>
        <taxon>Heteroptera</taxon>
        <taxon>Panheteroptera</taxon>
        <taxon>Cimicomorpha</taxon>
        <taxon>Cimicidae</taxon>
        <taxon>Cimex</taxon>
    </lineage>
</organism>
<evidence type="ECO:0000256" key="2">
    <source>
        <dbReference type="ARBA" id="ARBA00009635"/>
    </source>
</evidence>
<dbReference type="OrthoDB" id="6436322at2759"/>
<proteinExistence type="inferred from homology"/>
<evidence type="ECO:0000256" key="1">
    <source>
        <dbReference type="ARBA" id="ARBA00004613"/>
    </source>
</evidence>
<evidence type="ECO:0000256" key="4">
    <source>
        <dbReference type="ARBA" id="ARBA00022525"/>
    </source>
</evidence>
<dbReference type="KEGG" id="clec:106662112"/>
<evidence type="ECO:0000256" key="3">
    <source>
        <dbReference type="ARBA" id="ARBA00014144"/>
    </source>
</evidence>
<evidence type="ECO:0000256" key="8">
    <source>
        <dbReference type="SAM" id="SignalP"/>
    </source>
</evidence>
<dbReference type="InterPro" id="IPR020190">
    <property type="entry name" value="Procorazonin"/>
</dbReference>
<sequence length="88" mass="10136">MKFVITMILAICLFASVFGQMFQYSRGWRNGKRSGEVMKESSCQLLLRSLLDNKPVSQINSLCDWCYEQKQTLLPLRQEVAGTDLQDK</sequence>
<dbReference type="Proteomes" id="UP000494040">
    <property type="component" value="Unassembled WGS sequence"/>
</dbReference>
<protein>
    <recommendedName>
        <fullName evidence="3">Pro-corazonin</fullName>
    </recommendedName>
</protein>
<keyword evidence="6" id="KW-0027">Amidation</keyword>
<evidence type="ECO:0000256" key="5">
    <source>
        <dbReference type="ARBA" id="ARBA00022729"/>
    </source>
</evidence>
<evidence type="ECO:0000313" key="9">
    <source>
        <dbReference type="EnsemblMetazoa" id="XP_014241407.1"/>
    </source>
</evidence>
<dbReference type="GO" id="GO:0005576">
    <property type="term" value="C:extracellular region"/>
    <property type="evidence" value="ECO:0007669"/>
    <property type="project" value="UniProtKB-SubCell"/>
</dbReference>